<feature type="chain" id="PRO_5008097685" description="Lectin-like protein BA14k" evidence="7">
    <location>
        <begin position="28"/>
        <end position="163"/>
    </location>
</feature>
<evidence type="ECO:0000256" key="4">
    <source>
        <dbReference type="ARBA" id="ARBA00022475"/>
    </source>
</evidence>
<proteinExistence type="inferred from homology"/>
<evidence type="ECO:0000256" key="7">
    <source>
        <dbReference type="SAM" id="SignalP"/>
    </source>
</evidence>
<dbReference type="Proteomes" id="UP000078507">
    <property type="component" value="Unassembled WGS sequence"/>
</dbReference>
<evidence type="ECO:0000313" key="9">
    <source>
        <dbReference type="Proteomes" id="UP000078507"/>
    </source>
</evidence>
<keyword evidence="9" id="KW-1185">Reference proteome</keyword>
<organism evidence="8 9">
    <name type="scientific">Sinorhizobium saheli</name>
    <dbReference type="NCBI Taxonomy" id="36856"/>
    <lineage>
        <taxon>Bacteria</taxon>
        <taxon>Pseudomonadati</taxon>
        <taxon>Pseudomonadota</taxon>
        <taxon>Alphaproteobacteria</taxon>
        <taxon>Hyphomicrobiales</taxon>
        <taxon>Rhizobiaceae</taxon>
        <taxon>Sinorhizobium/Ensifer group</taxon>
        <taxon>Sinorhizobium</taxon>
    </lineage>
</organism>
<gene>
    <name evidence="8" type="ORF">ATB98_17460</name>
</gene>
<dbReference type="AlphaFoldDB" id="A0A178YB25"/>
<dbReference type="EMBL" id="LNQB01000073">
    <property type="protein sequence ID" value="OAP44657.1"/>
    <property type="molecule type" value="Genomic_DNA"/>
</dbReference>
<sequence>MVRPMKTLAIVALSLATAISSVPPAEAFPVVPAIKAQAADIQQAQFTYERGEARKSGRCSFPGGCQRMWVPRGHRGGYSNYRRYHRRHYHDDDNDLGALFGGLAAGAIVGGLLAQPRYYGPTYYGGGNAHTRWCYARYRSYRAWDNTFQPYYGPRRQCNSPYG</sequence>
<feature type="signal peptide" evidence="7">
    <location>
        <begin position="1"/>
        <end position="27"/>
    </location>
</feature>
<name>A0A178YB25_SINSA</name>
<evidence type="ECO:0000256" key="3">
    <source>
        <dbReference type="ARBA" id="ARBA00020552"/>
    </source>
</evidence>
<keyword evidence="4" id="KW-0472">Membrane</keyword>
<dbReference type="STRING" id="36856.ATB98_17460"/>
<protein>
    <recommendedName>
        <fullName evidence="3">Lectin-like protein BA14k</fullName>
    </recommendedName>
</protein>
<dbReference type="Pfam" id="PF07886">
    <property type="entry name" value="BA14K"/>
    <property type="match status" value="1"/>
</dbReference>
<keyword evidence="7" id="KW-0732">Signal</keyword>
<evidence type="ECO:0000256" key="2">
    <source>
        <dbReference type="ARBA" id="ARBA00010270"/>
    </source>
</evidence>
<comment type="caution">
    <text evidence="8">The sequence shown here is derived from an EMBL/GenBank/DDBJ whole genome shotgun (WGS) entry which is preliminary data.</text>
</comment>
<comment type="similarity">
    <text evidence="2">Belongs to the BA14k family.</text>
</comment>
<comment type="function">
    <text evidence="6">Has immunoglobulin-binding and hemagglutination properties, and can bind to mannose. Essential for virulence. May be involved in LPS biosynthesis or polysaccharide transport.</text>
</comment>
<comment type="subcellular location">
    <subcellularLocation>
        <location evidence="1">Membrane</location>
        <topology evidence="1">Single-pass membrane protein</topology>
    </subcellularLocation>
</comment>
<dbReference type="GO" id="GO:0016020">
    <property type="term" value="C:membrane"/>
    <property type="evidence" value="ECO:0007669"/>
    <property type="project" value="UniProtKB-SubCell"/>
</dbReference>
<evidence type="ECO:0000256" key="6">
    <source>
        <dbReference type="ARBA" id="ARBA00025321"/>
    </source>
</evidence>
<dbReference type="InterPro" id="IPR012413">
    <property type="entry name" value="BA14K"/>
</dbReference>
<evidence type="ECO:0000313" key="8">
    <source>
        <dbReference type="EMBL" id="OAP44657.1"/>
    </source>
</evidence>
<keyword evidence="5" id="KW-0430">Lectin</keyword>
<evidence type="ECO:0000256" key="1">
    <source>
        <dbReference type="ARBA" id="ARBA00004167"/>
    </source>
</evidence>
<keyword evidence="4" id="KW-1003">Cell membrane</keyword>
<reference evidence="8 9" key="1">
    <citation type="submission" date="2015-11" db="EMBL/GenBank/DDBJ databases">
        <title>Ensifer anhuiense sp. nov., an effective nitrogen fixation bacterium with Glycine soja.</title>
        <authorList>
            <person name="Yan H."/>
            <person name="Chen W."/>
        </authorList>
    </citation>
    <scope>NUCLEOTIDE SEQUENCE [LARGE SCALE GENOMIC DNA]</scope>
    <source>
        <strain evidence="8 9">LMG 7837</strain>
    </source>
</reference>
<accession>A0A178YB25</accession>
<evidence type="ECO:0000256" key="5">
    <source>
        <dbReference type="ARBA" id="ARBA00022734"/>
    </source>
</evidence>
<dbReference type="GO" id="GO:0030246">
    <property type="term" value="F:carbohydrate binding"/>
    <property type="evidence" value="ECO:0007669"/>
    <property type="project" value="UniProtKB-KW"/>
</dbReference>